<proteinExistence type="predicted"/>
<organism evidence="8 9">
    <name type="scientific">Cuscuta europaea</name>
    <name type="common">European dodder</name>
    <dbReference type="NCBI Taxonomy" id="41803"/>
    <lineage>
        <taxon>Eukaryota</taxon>
        <taxon>Viridiplantae</taxon>
        <taxon>Streptophyta</taxon>
        <taxon>Embryophyta</taxon>
        <taxon>Tracheophyta</taxon>
        <taxon>Spermatophyta</taxon>
        <taxon>Magnoliopsida</taxon>
        <taxon>eudicotyledons</taxon>
        <taxon>Gunneridae</taxon>
        <taxon>Pentapetalae</taxon>
        <taxon>asterids</taxon>
        <taxon>lamiids</taxon>
        <taxon>Solanales</taxon>
        <taxon>Convolvulaceae</taxon>
        <taxon>Cuscuteae</taxon>
        <taxon>Cuscuta</taxon>
        <taxon>Cuscuta subgen. Cuscuta</taxon>
    </lineage>
</organism>
<evidence type="ECO:0000313" key="8">
    <source>
        <dbReference type="EMBL" id="CAH9082500.1"/>
    </source>
</evidence>
<keyword evidence="5" id="KW-0862">Zinc</keyword>
<keyword evidence="4 6" id="KW-0863">Zinc-finger</keyword>
<dbReference type="SMART" id="SM00184">
    <property type="entry name" value="RING"/>
    <property type="match status" value="1"/>
</dbReference>
<keyword evidence="9" id="KW-1185">Reference proteome</keyword>
<evidence type="ECO:0000256" key="5">
    <source>
        <dbReference type="ARBA" id="ARBA00022833"/>
    </source>
</evidence>
<dbReference type="EMBL" id="CAMAPE010000015">
    <property type="protein sequence ID" value="CAH9082500.1"/>
    <property type="molecule type" value="Genomic_DNA"/>
</dbReference>
<dbReference type="OrthoDB" id="8062037at2759"/>
<dbReference type="AlphaFoldDB" id="A0A9P0Z0S0"/>
<name>A0A9P0Z0S0_CUSEU</name>
<feature type="domain" description="RING-type" evidence="7">
    <location>
        <begin position="176"/>
        <end position="218"/>
    </location>
</feature>
<reference evidence="8" key="1">
    <citation type="submission" date="2022-07" db="EMBL/GenBank/DDBJ databases">
        <authorList>
            <person name="Macas J."/>
            <person name="Novak P."/>
            <person name="Neumann P."/>
        </authorList>
    </citation>
    <scope>NUCLEOTIDE SEQUENCE</scope>
</reference>
<evidence type="ECO:0000256" key="6">
    <source>
        <dbReference type="PROSITE-ProRule" id="PRU00175"/>
    </source>
</evidence>
<dbReference type="GO" id="GO:0061630">
    <property type="term" value="F:ubiquitin protein ligase activity"/>
    <property type="evidence" value="ECO:0007669"/>
    <property type="project" value="UniProtKB-EC"/>
</dbReference>
<keyword evidence="3" id="KW-0479">Metal-binding</keyword>
<dbReference type="Proteomes" id="UP001152484">
    <property type="component" value="Unassembled WGS sequence"/>
</dbReference>
<comment type="caution">
    <text evidence="8">The sequence shown here is derived from an EMBL/GenBank/DDBJ whole genome shotgun (WGS) entry which is preliminary data.</text>
</comment>
<dbReference type="PANTHER" id="PTHR15710:SF18">
    <property type="entry name" value="RING-TYPE E3 UBIQUITIN TRANSFERASE"/>
    <property type="match status" value="1"/>
</dbReference>
<dbReference type="SUPFAM" id="SSF57850">
    <property type="entry name" value="RING/U-box"/>
    <property type="match status" value="1"/>
</dbReference>
<gene>
    <name evidence="8" type="ORF">CEURO_LOCUS8308</name>
</gene>
<dbReference type="Gene3D" id="3.30.40.10">
    <property type="entry name" value="Zinc/RING finger domain, C3HC4 (zinc finger)"/>
    <property type="match status" value="1"/>
</dbReference>
<evidence type="ECO:0000259" key="7">
    <source>
        <dbReference type="PROSITE" id="PS50089"/>
    </source>
</evidence>
<dbReference type="GO" id="GO:0005737">
    <property type="term" value="C:cytoplasm"/>
    <property type="evidence" value="ECO:0007669"/>
    <property type="project" value="TreeGrafter"/>
</dbReference>
<sequence length="290" mass="32388">MDGAAATPNNVSQNNDRRQELWCYHCYKTVALSSSETTRICPTCSGHTLVDFISAFVDNQLCFWCYQCQTYELSSPSCRDMNCPRCTNPMFHIYRIAISPPSRRVDVILRLPPGVDPPPPTNNALGPMLALLQVIIETHLTGSSRPPPAPESVIDAIPTVKITESHMSGDSPVALCPVCREEFEVGEEARELSCKHIYHSDCIVEWLKRFSNSCPLCRCVTTTTTTTTTTASVLERERGVVMMRSGGRWSTLRKLVGDYLGIVAEHLMQQLAMFAWLPFGARWYYMLAGA</sequence>
<dbReference type="InterPro" id="IPR001841">
    <property type="entry name" value="Znf_RING"/>
</dbReference>
<evidence type="ECO:0000256" key="1">
    <source>
        <dbReference type="ARBA" id="ARBA00000900"/>
    </source>
</evidence>
<dbReference type="GO" id="GO:0008270">
    <property type="term" value="F:zinc ion binding"/>
    <property type="evidence" value="ECO:0007669"/>
    <property type="project" value="UniProtKB-KW"/>
</dbReference>
<dbReference type="PROSITE" id="PS50089">
    <property type="entry name" value="ZF_RING_2"/>
    <property type="match status" value="1"/>
</dbReference>
<dbReference type="GO" id="GO:0016567">
    <property type="term" value="P:protein ubiquitination"/>
    <property type="evidence" value="ECO:0007669"/>
    <property type="project" value="TreeGrafter"/>
</dbReference>
<dbReference type="InterPro" id="IPR013083">
    <property type="entry name" value="Znf_RING/FYVE/PHD"/>
</dbReference>
<evidence type="ECO:0000256" key="2">
    <source>
        <dbReference type="ARBA" id="ARBA00012483"/>
    </source>
</evidence>
<accession>A0A9P0Z0S0</accession>
<dbReference type="PANTHER" id="PTHR15710">
    <property type="entry name" value="E3 UBIQUITIN-PROTEIN LIGASE PRAJA"/>
    <property type="match status" value="1"/>
</dbReference>
<evidence type="ECO:0000256" key="3">
    <source>
        <dbReference type="ARBA" id="ARBA00022723"/>
    </source>
</evidence>
<dbReference type="EC" id="2.3.2.27" evidence="2"/>
<protein>
    <recommendedName>
        <fullName evidence="2">RING-type E3 ubiquitin transferase</fullName>
        <ecNumber evidence="2">2.3.2.27</ecNumber>
    </recommendedName>
</protein>
<comment type="catalytic activity">
    <reaction evidence="1">
        <text>S-ubiquitinyl-[E2 ubiquitin-conjugating enzyme]-L-cysteine + [acceptor protein]-L-lysine = [E2 ubiquitin-conjugating enzyme]-L-cysteine + N(6)-ubiquitinyl-[acceptor protein]-L-lysine.</text>
        <dbReference type="EC" id="2.3.2.27"/>
    </reaction>
</comment>
<evidence type="ECO:0000313" key="9">
    <source>
        <dbReference type="Proteomes" id="UP001152484"/>
    </source>
</evidence>
<dbReference type="Pfam" id="PF13639">
    <property type="entry name" value="zf-RING_2"/>
    <property type="match status" value="1"/>
</dbReference>
<evidence type="ECO:0000256" key="4">
    <source>
        <dbReference type="ARBA" id="ARBA00022771"/>
    </source>
</evidence>